<dbReference type="OrthoDB" id="3175255at2759"/>
<evidence type="ECO:0000256" key="5">
    <source>
        <dbReference type="PROSITE-ProRule" id="PRU00191"/>
    </source>
</evidence>
<dbReference type="InterPro" id="IPR000198">
    <property type="entry name" value="RhoGAP_dom"/>
</dbReference>
<dbReference type="GO" id="GO:0007165">
    <property type="term" value="P:signal transduction"/>
    <property type="evidence" value="ECO:0007669"/>
    <property type="project" value="InterPro"/>
</dbReference>
<dbReference type="RefSeq" id="XP_066927754.1">
    <property type="nucleotide sequence ID" value="XM_067071653.1"/>
</dbReference>
<sequence length="913" mass="105391">MPLSDPTGYVIFEAAYAYDPDHADEIQLRIGDRCWVQKPCAEPRGWLYGFNLSTRETGQFPGTYCHIFSADAGPPPIPPKPQARQNKIVLNGHMLQRFHNTMPIFCENCYDYIWGSSFDCIICTGCHLASHTNCHKLFEGGAGCPKTDAQVRRVPDEYKKPFHDWTNNDILVWVLAAHLHPYLLQIKASNIDGFRLLNMNRSQLQTYGVEFEPHQVSFLECITELKTQPKENFTNIDLREPPQHIGTHKMIEHTFTTRQQCNYCYKNMFGIIRQGIMCLDCGVQYHRSCAVYCAHPCPGNDVTRSRRASHSHDPSFCCNFNSVEIPPVMANCITAVTNAGLHTKNIYKSSGPYEGYRSLRVALNQDSRKVNMTNWSDPLSAASVLKTFLLELPEPLIPFDSYPSFLNLAYYEQCADDDVMDMIHRQLPPSNREHLKHLIQHLINVAQYSNENGMTIEELAKVFSYLVLRPREKDGKIFTENLDIQILAFIRMVRACESHFGATSLAEDFDESKWLWPEATRKDVTMRLSGTPDGSFCIRQSERCRGEWTLTVRKEGRERLIRIIQRNQNGAPCFGFREELLNFGSLEDLVLHFRDNSLEDYNSKLNIKLLHPCGKPDQLNITEGQQDMLVDQARYEELVEKLNHIKFMELKLEEQQLALEECKTLVESQTDVVNFLEEQMELAERIKKEAPTSDKSDLENSIVSMKEFLNMEKAKWHEMDDMLTKLKQECDQISTQLTELSAGVPGLTDEYNQLERLLQKNDPNLFAEKHGEDGLEEKDMQKFEVIYDTAERYITNTDLQDNFWLFDTTNISRDRARDMLQGKPDGTFFVRSSSNYPYVISMVHNGQIKHIPILQDPNTFHYGFAPPHNIYPTLASLINHYHNQSLRMHNRTLDTTLAFPYGFLEQEEEPIYD</sequence>
<evidence type="ECO:0000259" key="11">
    <source>
        <dbReference type="PROSITE" id="PS50105"/>
    </source>
</evidence>
<evidence type="ECO:0000256" key="2">
    <source>
        <dbReference type="ARBA" id="ARBA00022468"/>
    </source>
</evidence>
<evidence type="ECO:0000259" key="12">
    <source>
        <dbReference type="PROSITE" id="PS50238"/>
    </source>
</evidence>
<feature type="domain" description="Phorbol-ester/DAG-type" evidence="10">
    <location>
        <begin position="247"/>
        <end position="297"/>
    </location>
</feature>
<dbReference type="PRINTS" id="PR00678">
    <property type="entry name" value="PI3KINASEP85"/>
</dbReference>
<dbReference type="Gene3D" id="3.30.60.20">
    <property type="match status" value="2"/>
</dbReference>
<dbReference type="Gene3D" id="1.10.150.50">
    <property type="entry name" value="Transcription Factor, Ets-1"/>
    <property type="match status" value="1"/>
</dbReference>
<feature type="domain" description="Rho-GAP" evidence="12">
    <location>
        <begin position="318"/>
        <end position="500"/>
    </location>
</feature>
<dbReference type="Gene3D" id="1.10.555.10">
    <property type="entry name" value="Rho GTPase activation protein"/>
    <property type="match status" value="1"/>
</dbReference>
<evidence type="ECO:0000313" key="13">
    <source>
        <dbReference type="EnsemblMetazoa" id="CLYHEMP012631.1"/>
    </source>
</evidence>
<dbReference type="Pfam" id="PF00017">
    <property type="entry name" value="SH2"/>
    <property type="match status" value="2"/>
</dbReference>
<dbReference type="GO" id="GO:0046872">
    <property type="term" value="F:metal ion binding"/>
    <property type="evidence" value="ECO:0007669"/>
    <property type="project" value="UniProtKB-KW"/>
</dbReference>
<evidence type="ECO:0000259" key="8">
    <source>
        <dbReference type="PROSITE" id="PS50001"/>
    </source>
</evidence>
<dbReference type="InterPro" id="IPR036028">
    <property type="entry name" value="SH3-like_dom_sf"/>
</dbReference>
<keyword evidence="4" id="KW-0862">Zinc</keyword>
<feature type="domain" description="SH2" evidence="8">
    <location>
        <begin position="804"/>
        <end position="901"/>
    </location>
</feature>
<dbReference type="Proteomes" id="UP000594262">
    <property type="component" value="Unplaced"/>
</dbReference>
<evidence type="ECO:0008006" key="15">
    <source>
        <dbReference type="Google" id="ProtNLM"/>
    </source>
</evidence>
<dbReference type="SUPFAM" id="SSF50044">
    <property type="entry name" value="SH3-domain"/>
    <property type="match status" value="1"/>
</dbReference>
<dbReference type="PROSITE" id="PS50002">
    <property type="entry name" value="SH3"/>
    <property type="match status" value="1"/>
</dbReference>
<evidence type="ECO:0000259" key="9">
    <source>
        <dbReference type="PROSITE" id="PS50002"/>
    </source>
</evidence>
<dbReference type="SMART" id="SM00326">
    <property type="entry name" value="SH3"/>
    <property type="match status" value="1"/>
</dbReference>
<dbReference type="InterPro" id="IPR000980">
    <property type="entry name" value="SH2"/>
</dbReference>
<feature type="domain" description="Phorbol-ester/DAG-type" evidence="10">
    <location>
        <begin position="92"/>
        <end position="144"/>
    </location>
</feature>
<feature type="domain" description="SH2" evidence="8">
    <location>
        <begin position="514"/>
        <end position="613"/>
    </location>
</feature>
<dbReference type="SMART" id="SM00324">
    <property type="entry name" value="RhoGAP"/>
    <property type="match status" value="1"/>
</dbReference>
<accession>A0A7M5VH02</accession>
<dbReference type="PROSITE" id="PS50081">
    <property type="entry name" value="ZF_DAG_PE_2"/>
    <property type="match status" value="2"/>
</dbReference>
<feature type="coiled-coil region" evidence="7">
    <location>
        <begin position="645"/>
        <end position="686"/>
    </location>
</feature>
<proteinExistence type="predicted"/>
<dbReference type="PROSITE" id="PS50001">
    <property type="entry name" value="SH2"/>
    <property type="match status" value="2"/>
</dbReference>
<dbReference type="PANTHER" id="PTHR46075:SF5">
    <property type="entry name" value="PHOSPHATIDYLINOSITOL 3-KINASE REGULATORY SUBUNIT ALPHA"/>
    <property type="match status" value="1"/>
</dbReference>
<dbReference type="CDD" id="cd00159">
    <property type="entry name" value="RhoGAP"/>
    <property type="match status" value="1"/>
</dbReference>
<evidence type="ECO:0000256" key="7">
    <source>
        <dbReference type="SAM" id="Coils"/>
    </source>
</evidence>
<keyword evidence="1 6" id="KW-0728">SH3 domain</keyword>
<dbReference type="InterPro" id="IPR001452">
    <property type="entry name" value="SH3_domain"/>
</dbReference>
<dbReference type="InterPro" id="IPR051854">
    <property type="entry name" value="Rho-type_GAP"/>
</dbReference>
<evidence type="ECO:0000256" key="1">
    <source>
        <dbReference type="ARBA" id="ARBA00022443"/>
    </source>
</evidence>
<organism evidence="13 14">
    <name type="scientific">Clytia hemisphaerica</name>
    <dbReference type="NCBI Taxonomy" id="252671"/>
    <lineage>
        <taxon>Eukaryota</taxon>
        <taxon>Metazoa</taxon>
        <taxon>Cnidaria</taxon>
        <taxon>Hydrozoa</taxon>
        <taxon>Hydroidolina</taxon>
        <taxon>Leptothecata</taxon>
        <taxon>Obeliida</taxon>
        <taxon>Clytiidae</taxon>
        <taxon>Clytia</taxon>
    </lineage>
</organism>
<dbReference type="PRINTS" id="PR00401">
    <property type="entry name" value="SH2DOMAIN"/>
</dbReference>
<dbReference type="PANTHER" id="PTHR46075">
    <property type="entry name" value="CHIMERIN FAMILY MEMBER"/>
    <property type="match status" value="1"/>
</dbReference>
<protein>
    <recommendedName>
        <fullName evidence="15">Phosphatidylinositol 3-kinase regulatory subunit alpha</fullName>
    </recommendedName>
</protein>
<dbReference type="Pfam" id="PF00620">
    <property type="entry name" value="RhoGAP"/>
    <property type="match status" value="1"/>
</dbReference>
<keyword evidence="14" id="KW-1185">Reference proteome</keyword>
<dbReference type="SUPFAM" id="SSF48350">
    <property type="entry name" value="GTPase activation domain, GAP"/>
    <property type="match status" value="1"/>
</dbReference>
<dbReference type="CDD" id="cd00029">
    <property type="entry name" value="C1"/>
    <property type="match status" value="1"/>
</dbReference>
<dbReference type="SMART" id="SM00109">
    <property type="entry name" value="C1"/>
    <property type="match status" value="2"/>
</dbReference>
<evidence type="ECO:0000256" key="4">
    <source>
        <dbReference type="ARBA" id="ARBA00022833"/>
    </source>
</evidence>
<evidence type="ECO:0000256" key="6">
    <source>
        <dbReference type="PROSITE-ProRule" id="PRU00192"/>
    </source>
</evidence>
<keyword evidence="3" id="KW-0479">Metal-binding</keyword>
<dbReference type="PROSITE" id="PS50238">
    <property type="entry name" value="RHOGAP"/>
    <property type="match status" value="1"/>
</dbReference>
<dbReference type="GO" id="GO:0005096">
    <property type="term" value="F:GTPase activator activity"/>
    <property type="evidence" value="ECO:0007669"/>
    <property type="project" value="UniProtKB-KW"/>
</dbReference>
<dbReference type="InterPro" id="IPR002219">
    <property type="entry name" value="PKC_DAG/PE"/>
</dbReference>
<dbReference type="PROSITE" id="PS50105">
    <property type="entry name" value="SAM_DOMAIN"/>
    <property type="match status" value="1"/>
</dbReference>
<dbReference type="EnsemblMetazoa" id="CLYHEMT012631.1">
    <property type="protein sequence ID" value="CLYHEMP012631.1"/>
    <property type="gene ID" value="CLYHEMG012631"/>
</dbReference>
<feature type="domain" description="SH3" evidence="9">
    <location>
        <begin position="7"/>
        <end position="70"/>
    </location>
</feature>
<dbReference type="InterPro" id="IPR008936">
    <property type="entry name" value="Rho_GTPase_activation_prot"/>
</dbReference>
<dbReference type="AlphaFoldDB" id="A0A7M5VH02"/>
<evidence type="ECO:0000313" key="14">
    <source>
        <dbReference type="Proteomes" id="UP000594262"/>
    </source>
</evidence>
<keyword evidence="2" id="KW-0343">GTPase activation</keyword>
<dbReference type="Gene3D" id="2.30.30.40">
    <property type="entry name" value="SH3 Domains"/>
    <property type="match status" value="1"/>
</dbReference>
<dbReference type="InterPro" id="IPR046349">
    <property type="entry name" value="C1-like_sf"/>
</dbReference>
<feature type="domain" description="SAM" evidence="11">
    <location>
        <begin position="165"/>
        <end position="228"/>
    </location>
</feature>
<dbReference type="PROSITE" id="PS00479">
    <property type="entry name" value="ZF_DAG_PE_1"/>
    <property type="match status" value="1"/>
</dbReference>
<evidence type="ECO:0000256" key="3">
    <source>
        <dbReference type="ARBA" id="ARBA00022723"/>
    </source>
</evidence>
<keyword evidence="7" id="KW-0175">Coiled coil</keyword>
<keyword evidence="5" id="KW-0727">SH2 domain</keyword>
<evidence type="ECO:0000259" key="10">
    <source>
        <dbReference type="PROSITE" id="PS50081"/>
    </source>
</evidence>
<dbReference type="InterPro" id="IPR036860">
    <property type="entry name" value="SH2_dom_sf"/>
</dbReference>
<name>A0A7M5VH02_9CNID</name>
<dbReference type="InterPro" id="IPR013761">
    <property type="entry name" value="SAM/pointed_sf"/>
</dbReference>
<dbReference type="SUPFAM" id="SSF57889">
    <property type="entry name" value="Cysteine-rich domain"/>
    <property type="match status" value="2"/>
</dbReference>
<dbReference type="Gene3D" id="3.30.505.10">
    <property type="entry name" value="SH2 domain"/>
    <property type="match status" value="2"/>
</dbReference>
<reference evidence="13" key="1">
    <citation type="submission" date="2021-01" db="UniProtKB">
        <authorList>
            <consortium name="EnsemblMetazoa"/>
        </authorList>
    </citation>
    <scope>IDENTIFICATION</scope>
</reference>
<dbReference type="GeneID" id="136815207"/>
<dbReference type="SUPFAM" id="SSF55550">
    <property type="entry name" value="SH2 domain"/>
    <property type="match status" value="2"/>
</dbReference>
<dbReference type="SUPFAM" id="SSF47769">
    <property type="entry name" value="SAM/Pointed domain"/>
    <property type="match status" value="1"/>
</dbReference>
<dbReference type="SMART" id="SM00252">
    <property type="entry name" value="SH2"/>
    <property type="match status" value="2"/>
</dbReference>
<dbReference type="InterPro" id="IPR001660">
    <property type="entry name" value="SAM"/>
</dbReference>